<proteinExistence type="predicted"/>
<dbReference type="Gene3D" id="4.10.60.10">
    <property type="entry name" value="Zinc finger, CCHC-type"/>
    <property type="match status" value="1"/>
</dbReference>
<evidence type="ECO:0000256" key="1">
    <source>
        <dbReference type="SAM" id="MobiDB-lite"/>
    </source>
</evidence>
<gene>
    <name evidence="3" type="ORF">Tco_0978317</name>
</gene>
<organism evidence="3 4">
    <name type="scientific">Tanacetum coccineum</name>
    <dbReference type="NCBI Taxonomy" id="301880"/>
    <lineage>
        <taxon>Eukaryota</taxon>
        <taxon>Viridiplantae</taxon>
        <taxon>Streptophyta</taxon>
        <taxon>Embryophyta</taxon>
        <taxon>Tracheophyta</taxon>
        <taxon>Spermatophyta</taxon>
        <taxon>Magnoliopsida</taxon>
        <taxon>eudicotyledons</taxon>
        <taxon>Gunneridae</taxon>
        <taxon>Pentapetalae</taxon>
        <taxon>asterids</taxon>
        <taxon>campanulids</taxon>
        <taxon>Asterales</taxon>
        <taxon>Asteraceae</taxon>
        <taxon>Asteroideae</taxon>
        <taxon>Anthemideae</taxon>
        <taxon>Anthemidinae</taxon>
        <taxon>Tanacetum</taxon>
    </lineage>
</organism>
<feature type="region of interest" description="Disordered" evidence="1">
    <location>
        <begin position="1052"/>
        <end position="1081"/>
    </location>
</feature>
<feature type="compositionally biased region" description="Low complexity" evidence="1">
    <location>
        <begin position="916"/>
        <end position="925"/>
    </location>
</feature>
<sequence length="1120" mass="124455">MSAITDIKCVLSQKAFDAFCEKFHIPEEVHPVLPNQGDTMHERPAGKIGLYTRFFDFANFRLPLSTFLVNILRHFRINISQLSVIGAAKVSHFEILCRVYGITPTVGLFRCFYNDHFFWVDDFACPALFPWHTAKNVTRDPAPAAADFNAHDYATLVAHPSPFRKFPEEFLCLVGLSRHYTLDEETYPRFLDKDGEDMDIFAFIHTPDPTKVKVVERERIEDEPRLLETTVGHTVPLLPVAPDRAESELEASVDRLFDEGGSAKTSKAKESRSCGCGSTVQRLLAGAVLNPDVGVTAMPTLPFITSFVSATPEHESEYHIDSVTGLKLRTIRASQRFVISSDSSHHSCTNVAEAEVDSLIRSSVPVMTTVTTVTSMVDPAAVAKEKPVEPSLFGAASSSAGGTDPTPGGFLDCTGSDFLIGASFREMVDEFAPPKFFASLRGMEHDQLFTEFNIGAARQISLSAEVRMCIEYNIKEKRRLKFVVDEQAELLKFEAVEKSLRDEMKALPKRNTTLEKEKNDLSVKVTDLAASIAVRECEVADLDTLVTSVKSQNDKLVDRVHELEVSSWDFKRRSRCMRIVWAAVKFQMTGSAIGKAIEKGMQDGLPAGITHDTEGRALTDVAAYNPSAKADYISALQQLQNVNFSLLVELRSNKDASIDTLMNILRLEETLADRLGLTESQPHVDQLMVPIHHSSEKVVVSATALSFTLDVSSTKSTSNIVPATVDTTIDLSTTFASTSTIAPIFVNDYAKLWVRMTRRVLMIIENGNSFKPAARVTTNADGTSTSTTPGAVIAEERIQKKNNVKARSILMMALLNEHLPTFNKYKDAKTLFKAIEARFGGNDAPRDSMTLLKLEYLSILGENISQEDLNLKFLRSLPAEWNTHVVVWRNKPDLESMSIDDLYNNFKIVEQEVKRSGSSSSNSGSKNMTFVSTPGSTNEDTAYVQVSTASTPVSDASTNDNVASLSDATVYAFLANQPSGSQFVHEDLEQIHDDDLEEMDLKWQLTLLSMRARKFYQRTGKKITINGSDTAGFDKTKVECFNCHKLGHFAREYRNPRSQESRPRSYDQGSRSQDNLRRTMKIEDTSSKAMVAIDGAGFDWSYMTEEEVPTNMAHMAFSDS</sequence>
<accession>A0ABQ5EMR0</accession>
<dbReference type="Proteomes" id="UP001151760">
    <property type="component" value="Unassembled WGS sequence"/>
</dbReference>
<feature type="region of interest" description="Disordered" evidence="1">
    <location>
        <begin position="915"/>
        <end position="936"/>
    </location>
</feature>
<evidence type="ECO:0000259" key="2">
    <source>
        <dbReference type="Pfam" id="PF04195"/>
    </source>
</evidence>
<dbReference type="Pfam" id="PF04195">
    <property type="entry name" value="Transposase_28"/>
    <property type="match status" value="1"/>
</dbReference>
<dbReference type="InterPro" id="IPR036875">
    <property type="entry name" value="Znf_CCHC_sf"/>
</dbReference>
<dbReference type="PANTHER" id="PTHR31099">
    <property type="entry name" value="OS06G0165300 PROTEIN"/>
    <property type="match status" value="1"/>
</dbReference>
<protein>
    <submittedName>
        <fullName evidence="3">Gypsy type transposase</fullName>
    </submittedName>
</protein>
<comment type="caution">
    <text evidence="3">The sequence shown here is derived from an EMBL/GenBank/DDBJ whole genome shotgun (WGS) entry which is preliminary data.</text>
</comment>
<keyword evidence="4" id="KW-1185">Reference proteome</keyword>
<feature type="compositionally biased region" description="Polar residues" evidence="1">
    <location>
        <begin position="926"/>
        <end position="936"/>
    </location>
</feature>
<dbReference type="InterPro" id="IPR007321">
    <property type="entry name" value="Transposase_28"/>
</dbReference>
<dbReference type="EMBL" id="BQNB010016469">
    <property type="protein sequence ID" value="GJT52160.1"/>
    <property type="molecule type" value="Genomic_DNA"/>
</dbReference>
<dbReference type="PANTHER" id="PTHR31099:SF41">
    <property type="entry name" value="TRANSPOSASE (PUTATIVE), GYPSY TYPE-RELATED"/>
    <property type="match status" value="1"/>
</dbReference>
<name>A0ABQ5EMR0_9ASTR</name>
<reference evidence="3" key="2">
    <citation type="submission" date="2022-01" db="EMBL/GenBank/DDBJ databases">
        <authorList>
            <person name="Yamashiro T."/>
            <person name="Shiraishi A."/>
            <person name="Satake H."/>
            <person name="Nakayama K."/>
        </authorList>
    </citation>
    <scope>NUCLEOTIDE SEQUENCE</scope>
</reference>
<feature type="domain" description="Transposase (putative) gypsy type" evidence="2">
    <location>
        <begin position="58"/>
        <end position="113"/>
    </location>
</feature>
<reference evidence="3" key="1">
    <citation type="journal article" date="2022" name="Int. J. Mol. Sci.">
        <title>Draft Genome of Tanacetum Coccineum: Genomic Comparison of Closely Related Tanacetum-Family Plants.</title>
        <authorList>
            <person name="Yamashiro T."/>
            <person name="Shiraishi A."/>
            <person name="Nakayama K."/>
            <person name="Satake H."/>
        </authorList>
    </citation>
    <scope>NUCLEOTIDE SEQUENCE</scope>
</reference>
<feature type="compositionally biased region" description="Basic and acidic residues" evidence="1">
    <location>
        <begin position="1052"/>
        <end position="1065"/>
    </location>
</feature>
<evidence type="ECO:0000313" key="4">
    <source>
        <dbReference type="Proteomes" id="UP001151760"/>
    </source>
</evidence>
<evidence type="ECO:0000313" key="3">
    <source>
        <dbReference type="EMBL" id="GJT52160.1"/>
    </source>
</evidence>
<dbReference type="SUPFAM" id="SSF57756">
    <property type="entry name" value="Retrovirus zinc finger-like domains"/>
    <property type="match status" value="1"/>
</dbReference>